<feature type="transmembrane region" description="Helical" evidence="2">
    <location>
        <begin position="50"/>
        <end position="70"/>
    </location>
</feature>
<dbReference type="OrthoDB" id="2386686at2759"/>
<protein>
    <submittedName>
        <fullName evidence="3">Uncharacterized protein</fullName>
    </submittedName>
</protein>
<sequence>MFNRSFVRAFRLKSAKSAGDKGVRNTSKLNRLVVFLPFAQKNCVQARTPVAGPLLACGTVFFLGLFALWFCPFSQSLLRQIQCSIAYWTPIKWKTYIGTSVDAINVAESFSSESLGSIPSIDYVMLVVDITNGTSTTLLEKALQGLSPRHLSFQCCVIVTKVDQAGLAVIDTNEVNTCVEKYSEAQVFHVNLKDERERRKVCEQLARLVRINTLQQKGIQPVLLRSIAPPRQWHDSDNPNQSVSEEDHSTNLL</sequence>
<keyword evidence="2" id="KW-0472">Membrane</keyword>
<dbReference type="InterPro" id="IPR020987">
    <property type="entry name" value="Centromere_Cenp-M"/>
</dbReference>
<evidence type="ECO:0000256" key="1">
    <source>
        <dbReference type="SAM" id="MobiDB-lite"/>
    </source>
</evidence>
<dbReference type="RefSeq" id="XP_018290828.1">
    <property type="nucleotide sequence ID" value="XM_018435997.1"/>
</dbReference>
<dbReference type="Proteomes" id="UP000077315">
    <property type="component" value="Unassembled WGS sequence"/>
</dbReference>
<organism evidence="3 4">
    <name type="scientific">Phycomyces blakesleeanus (strain ATCC 8743b / DSM 1359 / FGSC 10004 / NBRC 33097 / NRRL 1555)</name>
    <dbReference type="NCBI Taxonomy" id="763407"/>
    <lineage>
        <taxon>Eukaryota</taxon>
        <taxon>Fungi</taxon>
        <taxon>Fungi incertae sedis</taxon>
        <taxon>Mucoromycota</taxon>
        <taxon>Mucoromycotina</taxon>
        <taxon>Mucoromycetes</taxon>
        <taxon>Mucorales</taxon>
        <taxon>Phycomycetaceae</taxon>
        <taxon>Phycomyces</taxon>
    </lineage>
</organism>
<dbReference type="GeneID" id="28996903"/>
<feature type="region of interest" description="Disordered" evidence="1">
    <location>
        <begin position="230"/>
        <end position="253"/>
    </location>
</feature>
<dbReference type="VEuPathDB" id="FungiDB:PHYBLDRAFT_169047"/>
<dbReference type="InterPro" id="IPR027417">
    <property type="entry name" value="P-loop_NTPase"/>
</dbReference>
<dbReference type="Gene3D" id="3.40.50.300">
    <property type="entry name" value="P-loop containing nucleotide triphosphate hydrolases"/>
    <property type="match status" value="1"/>
</dbReference>
<accession>A0A162NBA4</accession>
<name>A0A162NBA4_PHYB8</name>
<evidence type="ECO:0000313" key="3">
    <source>
        <dbReference type="EMBL" id="OAD72788.1"/>
    </source>
</evidence>
<evidence type="ECO:0000313" key="4">
    <source>
        <dbReference type="Proteomes" id="UP000077315"/>
    </source>
</evidence>
<gene>
    <name evidence="3" type="ORF">PHYBLDRAFT_169047</name>
</gene>
<keyword evidence="4" id="KW-1185">Reference proteome</keyword>
<reference evidence="4" key="1">
    <citation type="submission" date="2015-06" db="EMBL/GenBank/DDBJ databases">
        <title>Expansion of signal transduction pathways in fungi by whole-genome duplication.</title>
        <authorList>
            <consortium name="DOE Joint Genome Institute"/>
            <person name="Corrochano L.M."/>
            <person name="Kuo A."/>
            <person name="Marcet-Houben M."/>
            <person name="Polaino S."/>
            <person name="Salamov A."/>
            <person name="Villalobos J.M."/>
            <person name="Alvarez M.I."/>
            <person name="Avalos J."/>
            <person name="Benito E.P."/>
            <person name="Benoit I."/>
            <person name="Burger G."/>
            <person name="Camino L.P."/>
            <person name="Canovas D."/>
            <person name="Cerda-Olmedo E."/>
            <person name="Cheng J.-F."/>
            <person name="Dominguez A."/>
            <person name="Elias M."/>
            <person name="Eslava A.P."/>
            <person name="Glaser F."/>
            <person name="Grimwood J."/>
            <person name="Gutierrez G."/>
            <person name="Heitman J."/>
            <person name="Henrissat B."/>
            <person name="Iturriaga E.A."/>
            <person name="Lang B.F."/>
            <person name="Lavin J.L."/>
            <person name="Lee S."/>
            <person name="Li W."/>
            <person name="Lindquist E."/>
            <person name="Lopez-Garcia S."/>
            <person name="Luque E.M."/>
            <person name="Marcos A.T."/>
            <person name="Martin J."/>
            <person name="McCluskey K."/>
            <person name="Medina H.R."/>
            <person name="Miralles-Duran A."/>
            <person name="Miyazaki A."/>
            <person name="Munoz-Torres E."/>
            <person name="Oguiza J.A."/>
            <person name="Ohm R."/>
            <person name="Olmedo M."/>
            <person name="Orejas M."/>
            <person name="Ortiz-Castellanos L."/>
            <person name="Pisabarro A.G."/>
            <person name="Rodriguez-Romero J."/>
            <person name="Ruiz-Herrera J."/>
            <person name="Ruiz-Vazquez R."/>
            <person name="Sanz C."/>
            <person name="Schackwitz W."/>
            <person name="Schmutz J."/>
            <person name="Shahriari M."/>
            <person name="Shelest E."/>
            <person name="Silva-Franco F."/>
            <person name="Soanes D."/>
            <person name="Syed K."/>
            <person name="Tagua V.G."/>
            <person name="Talbot N.J."/>
            <person name="Thon M."/>
            <person name="De vries R.P."/>
            <person name="Wiebenga A."/>
            <person name="Yadav J.S."/>
            <person name="Braun E.L."/>
            <person name="Baker S."/>
            <person name="Garre V."/>
            <person name="Horwitz B."/>
            <person name="Torres-Martinez S."/>
            <person name="Idnurm A."/>
            <person name="Herrera-Estrella A."/>
            <person name="Gabaldon T."/>
            <person name="Grigoriev I.V."/>
        </authorList>
    </citation>
    <scope>NUCLEOTIDE SEQUENCE [LARGE SCALE GENOMIC DNA]</scope>
    <source>
        <strain evidence="4">NRRL 1555(-)</strain>
    </source>
</reference>
<keyword evidence="2" id="KW-1133">Transmembrane helix</keyword>
<evidence type="ECO:0000256" key="2">
    <source>
        <dbReference type="SAM" id="Phobius"/>
    </source>
</evidence>
<dbReference type="InParanoid" id="A0A162NBA4"/>
<dbReference type="EMBL" id="KV440982">
    <property type="protein sequence ID" value="OAD72788.1"/>
    <property type="molecule type" value="Genomic_DNA"/>
</dbReference>
<dbReference type="AlphaFoldDB" id="A0A162NBA4"/>
<proteinExistence type="predicted"/>
<dbReference type="Pfam" id="PF11111">
    <property type="entry name" value="CENP-M"/>
    <property type="match status" value="1"/>
</dbReference>
<keyword evidence="2" id="KW-0812">Transmembrane</keyword>
<dbReference type="SUPFAM" id="SSF52540">
    <property type="entry name" value="P-loop containing nucleoside triphosphate hydrolases"/>
    <property type="match status" value="1"/>
</dbReference>